<keyword evidence="3" id="KW-1185">Reference proteome</keyword>
<dbReference type="EMBL" id="BAAAAF010000004">
    <property type="protein sequence ID" value="GAA0035553.1"/>
    <property type="molecule type" value="Genomic_DNA"/>
</dbReference>
<organism evidence="2 3">
    <name type="scientific">Brevibacterium metallidurans</name>
    <dbReference type="NCBI Taxonomy" id="1482676"/>
    <lineage>
        <taxon>Bacteria</taxon>
        <taxon>Bacillati</taxon>
        <taxon>Actinomycetota</taxon>
        <taxon>Actinomycetes</taxon>
        <taxon>Micrococcales</taxon>
        <taxon>Brevibacteriaceae</taxon>
        <taxon>Brevibacterium</taxon>
    </lineage>
</organism>
<sequence length="77" mass="8304">MIEWSSFAIVAIATWFSSLVVIGLFSTAVRMRAVYIDQVAEGHGNPLLKAGFWAVFGLCGVLVLFGVYLIVPALSGR</sequence>
<evidence type="ECO:0000313" key="2">
    <source>
        <dbReference type="EMBL" id="GAA0035553.1"/>
    </source>
</evidence>
<accession>A0ABN0SMB7</accession>
<comment type="caution">
    <text evidence="2">The sequence shown here is derived from an EMBL/GenBank/DDBJ whole genome shotgun (WGS) entry which is preliminary data.</text>
</comment>
<keyword evidence="1" id="KW-0472">Membrane</keyword>
<dbReference type="RefSeq" id="WP_339392431.1">
    <property type="nucleotide sequence ID" value="NZ_BAAAAF010000004.1"/>
</dbReference>
<feature type="transmembrane region" description="Helical" evidence="1">
    <location>
        <begin position="6"/>
        <end position="29"/>
    </location>
</feature>
<evidence type="ECO:0000256" key="1">
    <source>
        <dbReference type="SAM" id="Phobius"/>
    </source>
</evidence>
<name>A0ABN0SMB7_9MICO</name>
<proteinExistence type="predicted"/>
<protein>
    <submittedName>
        <fullName evidence="2">Uncharacterized protein</fullName>
    </submittedName>
</protein>
<dbReference type="Proteomes" id="UP001498238">
    <property type="component" value="Unassembled WGS sequence"/>
</dbReference>
<gene>
    <name evidence="2" type="ORF">NCCP602_15140</name>
</gene>
<evidence type="ECO:0000313" key="3">
    <source>
        <dbReference type="Proteomes" id="UP001498238"/>
    </source>
</evidence>
<keyword evidence="1" id="KW-1133">Transmembrane helix</keyword>
<reference evidence="2 3" key="1">
    <citation type="submission" date="2024-01" db="EMBL/GenBank/DDBJ databases">
        <title>Characterization of antibiotic resistant novel bacterial strains and their environmental applications.</title>
        <authorList>
            <person name="Manzoor S."/>
            <person name="Abbas S."/>
            <person name="Arshad M."/>
            <person name="Ahmed I."/>
        </authorList>
    </citation>
    <scope>NUCLEOTIDE SEQUENCE [LARGE SCALE GENOMIC DNA]</scope>
    <source>
        <strain evidence="2 3">NCCP-602</strain>
    </source>
</reference>
<keyword evidence="1" id="KW-0812">Transmembrane</keyword>
<feature type="transmembrane region" description="Helical" evidence="1">
    <location>
        <begin position="50"/>
        <end position="71"/>
    </location>
</feature>